<sequence length="100" mass="11359">MFLHLNFERFYNPTAPSTTQANVSRVCHHLSSNAASPMAASHQQANASISSHLQQGVHFLQQTPKHQPLEGTHVLQKVKFKNNFKEAHKHHNRSTTQRLL</sequence>
<organism evidence="1 2">
    <name type="scientific">Nepenthes gracilis</name>
    <name type="common">Slender pitcher plant</name>
    <dbReference type="NCBI Taxonomy" id="150966"/>
    <lineage>
        <taxon>Eukaryota</taxon>
        <taxon>Viridiplantae</taxon>
        <taxon>Streptophyta</taxon>
        <taxon>Embryophyta</taxon>
        <taxon>Tracheophyta</taxon>
        <taxon>Spermatophyta</taxon>
        <taxon>Magnoliopsida</taxon>
        <taxon>eudicotyledons</taxon>
        <taxon>Gunneridae</taxon>
        <taxon>Pentapetalae</taxon>
        <taxon>Caryophyllales</taxon>
        <taxon>Nepenthaceae</taxon>
        <taxon>Nepenthes</taxon>
    </lineage>
</organism>
<proteinExistence type="predicted"/>
<keyword evidence="2" id="KW-1185">Reference proteome</keyword>
<dbReference type="AlphaFoldDB" id="A0AAD3XY82"/>
<evidence type="ECO:0000313" key="2">
    <source>
        <dbReference type="Proteomes" id="UP001279734"/>
    </source>
</evidence>
<accession>A0AAD3XY82</accession>
<gene>
    <name evidence="1" type="ORF">Nepgr_022586</name>
</gene>
<comment type="caution">
    <text evidence="1">The sequence shown here is derived from an EMBL/GenBank/DDBJ whole genome shotgun (WGS) entry which is preliminary data.</text>
</comment>
<dbReference type="EMBL" id="BSYO01000022">
    <property type="protein sequence ID" value="GMH20744.1"/>
    <property type="molecule type" value="Genomic_DNA"/>
</dbReference>
<protein>
    <submittedName>
        <fullName evidence="1">Uncharacterized protein</fullName>
    </submittedName>
</protein>
<evidence type="ECO:0000313" key="1">
    <source>
        <dbReference type="EMBL" id="GMH20744.1"/>
    </source>
</evidence>
<dbReference type="Proteomes" id="UP001279734">
    <property type="component" value="Unassembled WGS sequence"/>
</dbReference>
<reference evidence="1" key="1">
    <citation type="submission" date="2023-05" db="EMBL/GenBank/DDBJ databases">
        <title>Nepenthes gracilis genome sequencing.</title>
        <authorList>
            <person name="Fukushima K."/>
        </authorList>
    </citation>
    <scope>NUCLEOTIDE SEQUENCE</scope>
    <source>
        <strain evidence="1">SING2019-196</strain>
    </source>
</reference>
<name>A0AAD3XY82_NEPGR</name>